<accession>A0A6I8USB1</accession>
<dbReference type="InParanoid" id="A0A6I8USB1"/>
<keyword evidence="1" id="KW-1185">Reference proteome</keyword>
<dbReference type="KEGG" id="dpo:4803234"/>
<dbReference type="OMA" id="YMMDKSD"/>
<reference evidence="1" key="1">
    <citation type="submission" date="2024-06" db="UniProtKB">
        <authorList>
            <consortium name="RefSeq"/>
        </authorList>
    </citation>
    <scope>NUCLEOTIDE SEQUENCE [LARGE SCALE GENOMIC DNA]</scope>
    <source>
        <strain evidence="1">MV2-25</strain>
    </source>
</reference>
<organism evidence="1 2">
    <name type="scientific">Drosophila pseudoobscura pseudoobscura</name>
    <name type="common">Fruit fly</name>
    <dbReference type="NCBI Taxonomy" id="46245"/>
    <lineage>
        <taxon>Eukaryota</taxon>
        <taxon>Metazoa</taxon>
        <taxon>Ecdysozoa</taxon>
        <taxon>Arthropoda</taxon>
        <taxon>Hexapoda</taxon>
        <taxon>Insecta</taxon>
        <taxon>Pterygota</taxon>
        <taxon>Neoptera</taxon>
        <taxon>Endopterygota</taxon>
        <taxon>Diptera</taxon>
        <taxon>Brachycera</taxon>
        <taxon>Muscomorpha</taxon>
        <taxon>Ephydroidea</taxon>
        <taxon>Drosophilidae</taxon>
        <taxon>Drosophila</taxon>
        <taxon>Sophophora</taxon>
    </lineage>
</organism>
<gene>
    <name evidence="2" type="primary">LOC4803234</name>
</gene>
<sequence length="168" mass="19918">MERKPFLFKQYELGMETLFTFEDERMDKKSHPINGEAAYRDAAGNTHPVIRQFILRGGIVNYLGKVLQQRWTDWHNQTMQEDAVNLGEEEEYQKNRTAAKENLHKVVLELHTKLAEAHRHLKREMNDLFTYVMDKHELWNCKEYFKVKTVLELANKNLIKFAPPKLGD</sequence>
<name>A0A6I8USB1_DROPS</name>
<evidence type="ECO:0000313" key="2">
    <source>
        <dbReference type="RefSeq" id="XP_001360008.2"/>
    </source>
</evidence>
<dbReference type="RefSeq" id="XP_001360008.2">
    <property type="nucleotide sequence ID" value="XM_001359971.4"/>
</dbReference>
<dbReference type="Proteomes" id="UP000001819">
    <property type="component" value="Chromosome 2"/>
</dbReference>
<reference evidence="2" key="2">
    <citation type="submission" date="2025-08" db="UniProtKB">
        <authorList>
            <consortium name="RefSeq"/>
        </authorList>
    </citation>
    <scope>IDENTIFICATION</scope>
    <source>
        <strain evidence="2">MV-25-SWS-2005</strain>
        <tissue evidence="2">Whole body</tissue>
    </source>
</reference>
<dbReference type="Bgee" id="FBgn0073211">
    <property type="expression patterns" value="Expressed in male reproductive system and 1 other cell type or tissue"/>
</dbReference>
<dbReference type="GeneID" id="4803234"/>
<proteinExistence type="predicted"/>
<protein>
    <submittedName>
        <fullName evidence="2">Uncharacterized protein</fullName>
    </submittedName>
</protein>
<dbReference type="AlphaFoldDB" id="A0A6I8USB1"/>
<evidence type="ECO:0000313" key="1">
    <source>
        <dbReference type="Proteomes" id="UP000001819"/>
    </source>
</evidence>